<sequence>MNKAFLFLLCGLLPSYAVAFNPSPFIDNLVSCKGKGYTQCIDNSGSEAEVSIRKVDLNKDDIDEIIIEIHGSSVEFGMAGGYVQVLKRVSRYHYRIINSLAAYSCNVLDKKTNGYFDLNFSGPGLNVPYEWYWNGATYAAR</sequence>
<dbReference type="EMBL" id="AP018046">
    <property type="protein sequence ID" value="BAX55660.1"/>
    <property type="molecule type" value="Genomic_DNA"/>
</dbReference>
<evidence type="ECO:0000256" key="1">
    <source>
        <dbReference type="SAM" id="SignalP"/>
    </source>
</evidence>
<dbReference type="Proteomes" id="UP000218676">
    <property type="component" value="Chromosome 2"/>
</dbReference>
<dbReference type="EMBL" id="CP061855">
    <property type="protein sequence ID" value="QOD58113.1"/>
    <property type="molecule type" value="Genomic_DNA"/>
</dbReference>
<evidence type="ECO:0000313" key="5">
    <source>
        <dbReference type="Proteomes" id="UP000516656"/>
    </source>
</evidence>
<evidence type="ECO:0000313" key="4">
    <source>
        <dbReference type="Proteomes" id="UP000218676"/>
    </source>
</evidence>
<evidence type="ECO:0000313" key="3">
    <source>
        <dbReference type="EMBL" id="QOD58113.1"/>
    </source>
</evidence>
<gene>
    <name evidence="3" type="ORF">IC627_20160</name>
    <name evidence="2" type="ORF">PDPUS_2_01074</name>
</gene>
<feature type="signal peptide" evidence="1">
    <location>
        <begin position="1"/>
        <end position="19"/>
    </location>
</feature>
<evidence type="ECO:0000313" key="2">
    <source>
        <dbReference type="EMBL" id="BAX55660.1"/>
    </source>
</evidence>
<dbReference type="GeneID" id="93399810"/>
<keyword evidence="1" id="KW-0732">Signal</keyword>
<reference evidence="2" key="1">
    <citation type="journal article" date="2017" name="Genome Announc.">
        <title>Whole-Genome Sequence of Photobacterium damselae subsp. piscicida Strain 91-197, Isolated from Hybrid Striped Bass (Morone sp.) in the United States.</title>
        <authorList>
            <person name="Teru Y."/>
            <person name="Hikima J."/>
            <person name="Kono T."/>
            <person name="Sakai M."/>
            <person name="Takano T."/>
            <person name="Hawke J.P."/>
            <person name="Takeyama H."/>
            <person name="Aoki T."/>
        </authorList>
    </citation>
    <scope>NUCLEOTIDE SEQUENCE</scope>
    <source>
        <strain evidence="2">91-197</strain>
    </source>
</reference>
<name>A0A1Q9GUW1_PHODP</name>
<dbReference type="RefSeq" id="WP_036765767.1">
    <property type="nucleotide sequence ID" value="NZ_AP018046.1"/>
</dbReference>
<feature type="chain" id="PRO_5011397457" evidence="1">
    <location>
        <begin position="20"/>
        <end position="141"/>
    </location>
</feature>
<organism evidence="3 5">
    <name type="scientific">Photobacterium damsela subsp. piscicida</name>
    <name type="common">Pasteurella piscicida</name>
    <dbReference type="NCBI Taxonomy" id="38294"/>
    <lineage>
        <taxon>Bacteria</taxon>
        <taxon>Pseudomonadati</taxon>
        <taxon>Pseudomonadota</taxon>
        <taxon>Gammaproteobacteria</taxon>
        <taxon>Vibrionales</taxon>
        <taxon>Vibrionaceae</taxon>
        <taxon>Photobacterium</taxon>
    </lineage>
</organism>
<reference evidence="3 5" key="3">
    <citation type="submission" date="2020-09" db="EMBL/GenBank/DDBJ databases">
        <title>Complete, closed and curated genome sequences of Photobacterium damselae subsp. piscicida isolates from Australia indicate localised evolution and additional plasmid-borne pathogenicity mechanisms.</title>
        <authorList>
            <person name="Baseggio L."/>
            <person name="Silayeva O."/>
            <person name="Buller N."/>
            <person name="Landos M."/>
            <person name="Engelstaedter J."/>
            <person name="Barnes A.C."/>
        </authorList>
    </citation>
    <scope>NUCLEOTIDE SEQUENCE [LARGE SCALE GENOMIC DNA]</scope>
    <source>
        <strain evidence="3 5">AS-16-0540-1</strain>
    </source>
</reference>
<protein>
    <submittedName>
        <fullName evidence="3">Uncharacterized protein</fullName>
    </submittedName>
</protein>
<reference evidence="4" key="2">
    <citation type="submission" date="2017-05" db="EMBL/GenBank/DDBJ databases">
        <title>Whole genome sequence of fish pathogenic bacteria, Photobacterium damselae subsp. piscicida, strain 91-197, isolated from hybrid striped bass (Morone sp.) in USA.</title>
        <authorList>
            <person name="Teru Y."/>
            <person name="Hikima J."/>
            <person name="Kono T."/>
            <person name="Sakai M."/>
            <person name="Takano T."/>
            <person name="Hawke J.P."/>
            <person name="Takeyama H."/>
            <person name="Aoki T."/>
        </authorList>
    </citation>
    <scope>NUCLEOTIDE SEQUENCE [LARGE SCALE GENOMIC DNA]</scope>
    <source>
        <strain evidence="4">91-197</strain>
    </source>
</reference>
<dbReference type="Proteomes" id="UP000516656">
    <property type="component" value="Chromosome 2"/>
</dbReference>
<proteinExistence type="predicted"/>
<dbReference type="AlphaFoldDB" id="A0A1Q9GUW1"/>
<accession>A0A1Q9GUW1</accession>